<dbReference type="AlphaFoldDB" id="A0A8S1KKI9"/>
<protein>
    <submittedName>
        <fullName evidence="1">Uncharacterized protein</fullName>
    </submittedName>
</protein>
<dbReference type="OrthoDB" id="285898at2759"/>
<sequence length="69" mass="8394">MWNYTPASKLCQMRTQMEAYDKHLYSVRNAKSIVKTTNPYKPYFLSVCSRYQNKYEQKIIMILYDIEKQ</sequence>
<dbReference type="Proteomes" id="UP000692954">
    <property type="component" value="Unassembled WGS sequence"/>
</dbReference>
<name>A0A8S1KKI9_9CILI</name>
<keyword evidence="2" id="KW-1185">Reference proteome</keyword>
<dbReference type="EMBL" id="CAJJDN010000007">
    <property type="protein sequence ID" value="CAD8053606.1"/>
    <property type="molecule type" value="Genomic_DNA"/>
</dbReference>
<comment type="caution">
    <text evidence="1">The sequence shown here is derived from an EMBL/GenBank/DDBJ whole genome shotgun (WGS) entry which is preliminary data.</text>
</comment>
<evidence type="ECO:0000313" key="2">
    <source>
        <dbReference type="Proteomes" id="UP000692954"/>
    </source>
</evidence>
<reference evidence="1" key="1">
    <citation type="submission" date="2021-01" db="EMBL/GenBank/DDBJ databases">
        <authorList>
            <consortium name="Genoscope - CEA"/>
            <person name="William W."/>
        </authorList>
    </citation>
    <scope>NUCLEOTIDE SEQUENCE</scope>
</reference>
<evidence type="ECO:0000313" key="1">
    <source>
        <dbReference type="EMBL" id="CAD8053606.1"/>
    </source>
</evidence>
<accession>A0A8S1KKI9</accession>
<proteinExistence type="predicted"/>
<organism evidence="1 2">
    <name type="scientific">Paramecium sonneborni</name>
    <dbReference type="NCBI Taxonomy" id="65129"/>
    <lineage>
        <taxon>Eukaryota</taxon>
        <taxon>Sar</taxon>
        <taxon>Alveolata</taxon>
        <taxon>Ciliophora</taxon>
        <taxon>Intramacronucleata</taxon>
        <taxon>Oligohymenophorea</taxon>
        <taxon>Peniculida</taxon>
        <taxon>Parameciidae</taxon>
        <taxon>Paramecium</taxon>
    </lineage>
</organism>
<gene>
    <name evidence="1" type="ORF">PSON_ATCC_30995.1.T0070441</name>
</gene>